<evidence type="ECO:0000313" key="4">
    <source>
        <dbReference type="EMBL" id="MQT48423.1"/>
    </source>
</evidence>
<organism evidence="4 6">
    <name type="scientific">Pseudomonas helleri</name>
    <dbReference type="NCBI Taxonomy" id="1608996"/>
    <lineage>
        <taxon>Bacteria</taxon>
        <taxon>Pseudomonadati</taxon>
        <taxon>Pseudomonadota</taxon>
        <taxon>Gammaproteobacteria</taxon>
        <taxon>Pseudomonadales</taxon>
        <taxon>Pseudomonadaceae</taxon>
        <taxon>Pseudomonas</taxon>
    </lineage>
</organism>
<dbReference type="PANTHER" id="PTHR43877">
    <property type="entry name" value="AMINOALKYLPHOSPHONATE N-ACETYLTRANSFERASE-RELATED-RELATED"/>
    <property type="match status" value="1"/>
</dbReference>
<dbReference type="InterPro" id="IPR016181">
    <property type="entry name" value="Acyl_CoA_acyltransferase"/>
</dbReference>
<reference evidence="6 7" key="1">
    <citation type="submission" date="2019-10" db="EMBL/GenBank/DDBJ databases">
        <title>Evaluation of single-gene subtyping targets for Pseudomonas.</title>
        <authorList>
            <person name="Reichler S.J."/>
            <person name="Orsi R.H."/>
            <person name="Wiedmann M."/>
            <person name="Martin N.H."/>
            <person name="Murphy S.I."/>
        </authorList>
    </citation>
    <scope>NUCLEOTIDE SEQUENCE [LARGE SCALE GENOMIC DNA]</scope>
    <source>
        <strain evidence="5 7">FSL R10-3254</strain>
        <strain evidence="4 6">FSL R10-3257</strain>
    </source>
</reference>
<dbReference type="InterPro" id="IPR000182">
    <property type="entry name" value="GNAT_dom"/>
</dbReference>
<dbReference type="EMBL" id="WIWI01000055">
    <property type="protein sequence ID" value="MQT91228.1"/>
    <property type="molecule type" value="Genomic_DNA"/>
</dbReference>
<dbReference type="Proteomes" id="UP000489190">
    <property type="component" value="Unassembled WGS sequence"/>
</dbReference>
<feature type="domain" description="N-acetyltransferase" evidence="3">
    <location>
        <begin position="3"/>
        <end position="150"/>
    </location>
</feature>
<name>A0A6A7YGV8_9PSED</name>
<evidence type="ECO:0000256" key="2">
    <source>
        <dbReference type="ARBA" id="ARBA00023315"/>
    </source>
</evidence>
<evidence type="ECO:0000259" key="3">
    <source>
        <dbReference type="PROSITE" id="PS51186"/>
    </source>
</evidence>
<accession>A0A6A7YGV8</accession>
<evidence type="ECO:0000313" key="5">
    <source>
        <dbReference type="EMBL" id="MQT91228.1"/>
    </source>
</evidence>
<dbReference type="AlphaFoldDB" id="A0A6A7YGV8"/>
<evidence type="ECO:0000313" key="7">
    <source>
        <dbReference type="Proteomes" id="UP000489190"/>
    </source>
</evidence>
<dbReference type="Gene3D" id="3.40.630.30">
    <property type="match status" value="1"/>
</dbReference>
<sequence length="151" mass="15983">MDCQIRSATLDDSVAISRVVIAALRGTNSQDYSPEIIAQVERSFAPEAISALLDKRKVFVALLGETIAGTASLDGNVVRSVFVDPAHQGKGIGRSLMDVIHATAVSAGVGALRVPSSITAQSFYAALGYQTIRDEFYGAERTIIMEKPLAG</sequence>
<dbReference type="GO" id="GO:0016747">
    <property type="term" value="F:acyltransferase activity, transferring groups other than amino-acyl groups"/>
    <property type="evidence" value="ECO:0007669"/>
    <property type="project" value="InterPro"/>
</dbReference>
<keyword evidence="2" id="KW-0012">Acyltransferase</keyword>
<dbReference type="CDD" id="cd04301">
    <property type="entry name" value="NAT_SF"/>
    <property type="match status" value="1"/>
</dbReference>
<dbReference type="SUPFAM" id="SSF55729">
    <property type="entry name" value="Acyl-CoA N-acyltransferases (Nat)"/>
    <property type="match status" value="1"/>
</dbReference>
<dbReference type="EMBL" id="WIWJ01000031">
    <property type="protein sequence ID" value="MQT48423.1"/>
    <property type="molecule type" value="Genomic_DNA"/>
</dbReference>
<comment type="caution">
    <text evidence="4">The sequence shown here is derived from an EMBL/GenBank/DDBJ whole genome shotgun (WGS) entry which is preliminary data.</text>
</comment>
<evidence type="ECO:0000256" key="1">
    <source>
        <dbReference type="ARBA" id="ARBA00022679"/>
    </source>
</evidence>
<dbReference type="RefSeq" id="WP_153329965.1">
    <property type="nucleotide sequence ID" value="NZ_WIWI01000055.1"/>
</dbReference>
<protein>
    <submittedName>
        <fullName evidence="4">GNAT family N-acetyltransferase</fullName>
    </submittedName>
</protein>
<proteinExistence type="predicted"/>
<dbReference type="Proteomes" id="UP000441404">
    <property type="component" value="Unassembled WGS sequence"/>
</dbReference>
<keyword evidence="1 4" id="KW-0808">Transferase</keyword>
<gene>
    <name evidence="5" type="ORF">GHO39_19100</name>
    <name evidence="4" type="ORF">GHO40_17090</name>
</gene>
<dbReference type="PROSITE" id="PS51186">
    <property type="entry name" value="GNAT"/>
    <property type="match status" value="1"/>
</dbReference>
<evidence type="ECO:0000313" key="6">
    <source>
        <dbReference type="Proteomes" id="UP000441404"/>
    </source>
</evidence>
<dbReference type="Pfam" id="PF13673">
    <property type="entry name" value="Acetyltransf_10"/>
    <property type="match status" value="1"/>
</dbReference>
<dbReference type="InterPro" id="IPR050832">
    <property type="entry name" value="Bact_Acetyltransf"/>
</dbReference>
<dbReference type="PANTHER" id="PTHR43877:SF1">
    <property type="entry name" value="ACETYLTRANSFERASE"/>
    <property type="match status" value="1"/>
</dbReference>